<dbReference type="PANTHER" id="PTHR45947:SF3">
    <property type="entry name" value="SULFOQUINOVOSYL TRANSFERASE SQD2"/>
    <property type="match status" value="1"/>
</dbReference>
<sequence>MVFPSVIFLTTGLAYGGAETQLVNLATRLKKRGWDVCVVSMLPPQAFMEELAAAGIPLSTLNMRRGMPDPRAVFRLVKILRQWRPDILHCHMVHANLLGRVVRVFYRILVVISTAHNMNEGGRWREIAYRMTDFLADKTTNVSRAAVDRYIRVGAVPKDKIIFMPNGIDTFRFQLNQNARLQLRRELGLNENFVWLAVGRFEEAKDYPNLLQAFKSVTDERNDAALLIAGQGTLFEDIK</sequence>
<dbReference type="SUPFAM" id="SSF53756">
    <property type="entry name" value="UDP-Glycosyltransferase/glycogen phosphorylase"/>
    <property type="match status" value="1"/>
</dbReference>
<organism evidence="2 3">
    <name type="scientific">Desulfofundulus salinus</name>
    <dbReference type="NCBI Taxonomy" id="2419843"/>
    <lineage>
        <taxon>Bacteria</taxon>
        <taxon>Bacillati</taxon>
        <taxon>Bacillota</taxon>
        <taxon>Clostridia</taxon>
        <taxon>Eubacteriales</taxon>
        <taxon>Peptococcaceae</taxon>
        <taxon>Desulfofundulus</taxon>
    </lineage>
</organism>
<dbReference type="AlphaFoldDB" id="A0A494WX83"/>
<accession>A0A494WX83</accession>
<evidence type="ECO:0000313" key="3">
    <source>
        <dbReference type="Proteomes" id="UP000271256"/>
    </source>
</evidence>
<name>A0A494WX83_9FIRM</name>
<dbReference type="Proteomes" id="UP000271256">
    <property type="component" value="Unassembled WGS sequence"/>
</dbReference>
<protein>
    <recommendedName>
        <fullName evidence="1">Glycosyltransferase subfamily 4-like N-terminal domain-containing protein</fullName>
    </recommendedName>
</protein>
<dbReference type="EMBL" id="RBWE01000009">
    <property type="protein sequence ID" value="RKO65485.1"/>
    <property type="molecule type" value="Genomic_DNA"/>
</dbReference>
<keyword evidence="3" id="KW-1185">Reference proteome</keyword>
<gene>
    <name evidence="2" type="ORF">D7024_14540</name>
</gene>
<dbReference type="GO" id="GO:0016757">
    <property type="term" value="F:glycosyltransferase activity"/>
    <property type="evidence" value="ECO:0007669"/>
    <property type="project" value="TreeGrafter"/>
</dbReference>
<comment type="caution">
    <text evidence="2">The sequence shown here is derived from an EMBL/GenBank/DDBJ whole genome shotgun (WGS) entry which is preliminary data.</text>
</comment>
<dbReference type="InterPro" id="IPR028098">
    <property type="entry name" value="Glyco_trans_4-like_N"/>
</dbReference>
<reference evidence="2 3" key="1">
    <citation type="submission" date="2018-10" db="EMBL/GenBank/DDBJ databases">
        <authorList>
            <person name="Grouzdev D.S."/>
            <person name="Krutkina M.S."/>
            <person name="Tourova T.P."/>
            <person name="Nazina T.N."/>
        </authorList>
    </citation>
    <scope>NUCLEOTIDE SEQUENCE [LARGE SCALE GENOMIC DNA]</scope>
    <source>
        <strain evidence="2 3">435</strain>
    </source>
</reference>
<feature type="domain" description="Glycosyltransferase subfamily 4-like N-terminal" evidence="1">
    <location>
        <begin position="15"/>
        <end position="170"/>
    </location>
</feature>
<dbReference type="Gene3D" id="3.40.50.2000">
    <property type="entry name" value="Glycogen Phosphorylase B"/>
    <property type="match status" value="2"/>
</dbReference>
<evidence type="ECO:0000259" key="1">
    <source>
        <dbReference type="Pfam" id="PF13439"/>
    </source>
</evidence>
<dbReference type="PANTHER" id="PTHR45947">
    <property type="entry name" value="SULFOQUINOVOSYL TRANSFERASE SQD2"/>
    <property type="match status" value="1"/>
</dbReference>
<proteinExistence type="predicted"/>
<evidence type="ECO:0000313" key="2">
    <source>
        <dbReference type="EMBL" id="RKO65485.1"/>
    </source>
</evidence>
<dbReference type="OrthoDB" id="9810929at2"/>
<dbReference type="InterPro" id="IPR050194">
    <property type="entry name" value="Glycosyltransferase_grp1"/>
</dbReference>
<dbReference type="Pfam" id="PF13439">
    <property type="entry name" value="Glyco_transf_4"/>
    <property type="match status" value="1"/>
</dbReference>